<keyword evidence="4" id="KW-1185">Reference proteome</keyword>
<evidence type="ECO:0000313" key="4">
    <source>
        <dbReference type="Proteomes" id="UP000578030"/>
    </source>
</evidence>
<dbReference type="InterPro" id="IPR001296">
    <property type="entry name" value="Glyco_trans_1"/>
</dbReference>
<dbReference type="RefSeq" id="WP_182961124.1">
    <property type="nucleotide sequence ID" value="NZ_JABEQM010000018.1"/>
</dbReference>
<dbReference type="InterPro" id="IPR028098">
    <property type="entry name" value="Glyco_trans_4-like_N"/>
</dbReference>
<keyword evidence="3" id="KW-0808">Transferase</keyword>
<protein>
    <submittedName>
        <fullName evidence="3">Glycosyltransferase family 4 protein</fullName>
    </submittedName>
</protein>
<sequence>MTDRRPVVTILPPRERFARGQAGAIGLLVHRLAGPGDVVVGARVDVPFDDVTFSPAVPSFWDGGRYVAAVARTIRTLRPAMIEVHNRPDIAVTLARRLVGLPMMLVLHNDPQAMRQARSAGQRAAILRRMRVVTVSGWLRDRFMDGVAAPGHTVDVAPNCIDLTVLPPPLPVPERERTILFAGRVVADKGADAFVAACAALLPDLPGWRAEMIGADRFGPDSPETPFLAGLRPRARAAGVGMAGYQPHDRVLAAMARAAIVVVPSRWPEPFGMTALEAMACGAALVASPRGGLADVVGDAALLAEPEPAAGLIEAIGRLAGSETLRTDLSHRGLARAQAFARPAARARLEDLRRACMEGGSPPRA</sequence>
<dbReference type="EMBL" id="JABEQM010000018">
    <property type="protein sequence ID" value="MBB2203100.1"/>
    <property type="molecule type" value="Genomic_DNA"/>
</dbReference>
<dbReference type="PANTHER" id="PTHR12526:SF635">
    <property type="entry name" value="GLYCOSYL TRANSFERASE GROUP 1"/>
    <property type="match status" value="1"/>
</dbReference>
<reference evidence="3 4" key="1">
    <citation type="submission" date="2020-04" db="EMBL/GenBank/DDBJ databases">
        <title>Description of novel Gluconacetobacter.</title>
        <authorList>
            <person name="Sombolestani A."/>
        </authorList>
    </citation>
    <scope>NUCLEOTIDE SEQUENCE [LARGE SCALE GENOMIC DNA]</scope>
    <source>
        <strain evidence="3 4">LMG 27802</strain>
    </source>
</reference>
<dbReference type="Gene3D" id="3.40.50.2000">
    <property type="entry name" value="Glycogen Phosphorylase B"/>
    <property type="match status" value="2"/>
</dbReference>
<dbReference type="Proteomes" id="UP000578030">
    <property type="component" value="Unassembled WGS sequence"/>
</dbReference>
<comment type="caution">
    <text evidence="3">The sequence shown here is derived from an EMBL/GenBank/DDBJ whole genome shotgun (WGS) entry which is preliminary data.</text>
</comment>
<dbReference type="PANTHER" id="PTHR12526">
    <property type="entry name" value="GLYCOSYLTRANSFERASE"/>
    <property type="match status" value="1"/>
</dbReference>
<name>A0A7W4KA51_9PROT</name>
<proteinExistence type="predicted"/>
<feature type="domain" description="Glycosyl transferase family 1" evidence="1">
    <location>
        <begin position="170"/>
        <end position="332"/>
    </location>
</feature>
<gene>
    <name evidence="3" type="ORF">HLH28_16240</name>
</gene>
<evidence type="ECO:0000259" key="1">
    <source>
        <dbReference type="Pfam" id="PF00534"/>
    </source>
</evidence>
<dbReference type="Pfam" id="PF00534">
    <property type="entry name" value="Glycos_transf_1"/>
    <property type="match status" value="1"/>
</dbReference>
<organism evidence="3 4">
    <name type="scientific">Gluconacetobacter tumulisoli</name>
    <dbReference type="NCBI Taxonomy" id="1286189"/>
    <lineage>
        <taxon>Bacteria</taxon>
        <taxon>Pseudomonadati</taxon>
        <taxon>Pseudomonadota</taxon>
        <taxon>Alphaproteobacteria</taxon>
        <taxon>Acetobacterales</taxon>
        <taxon>Acetobacteraceae</taxon>
        <taxon>Gluconacetobacter</taxon>
    </lineage>
</organism>
<dbReference type="CDD" id="cd03801">
    <property type="entry name" value="GT4_PimA-like"/>
    <property type="match status" value="1"/>
</dbReference>
<evidence type="ECO:0000313" key="3">
    <source>
        <dbReference type="EMBL" id="MBB2203100.1"/>
    </source>
</evidence>
<dbReference type="Pfam" id="PF13439">
    <property type="entry name" value="Glyco_transf_4"/>
    <property type="match status" value="1"/>
</dbReference>
<dbReference type="SUPFAM" id="SSF53756">
    <property type="entry name" value="UDP-Glycosyltransferase/glycogen phosphorylase"/>
    <property type="match status" value="1"/>
</dbReference>
<accession>A0A7W4KA51</accession>
<feature type="domain" description="Glycosyltransferase subfamily 4-like N-terminal" evidence="2">
    <location>
        <begin position="52"/>
        <end position="164"/>
    </location>
</feature>
<dbReference type="GO" id="GO:0016757">
    <property type="term" value="F:glycosyltransferase activity"/>
    <property type="evidence" value="ECO:0007669"/>
    <property type="project" value="InterPro"/>
</dbReference>
<dbReference type="AlphaFoldDB" id="A0A7W4KA51"/>
<evidence type="ECO:0000259" key="2">
    <source>
        <dbReference type="Pfam" id="PF13439"/>
    </source>
</evidence>